<feature type="compositionally biased region" description="Basic and acidic residues" evidence="3">
    <location>
        <begin position="21"/>
        <end position="30"/>
    </location>
</feature>
<protein>
    <recommendedName>
        <fullName evidence="4">CCHC-type domain-containing protein</fullName>
    </recommendedName>
</protein>
<accession>A0A9P0A743</accession>
<feature type="coiled-coil region" evidence="2">
    <location>
        <begin position="146"/>
        <end position="173"/>
    </location>
</feature>
<evidence type="ECO:0000256" key="1">
    <source>
        <dbReference type="PROSITE-ProRule" id="PRU00047"/>
    </source>
</evidence>
<keyword evidence="1" id="KW-0479">Metal-binding</keyword>
<dbReference type="Proteomes" id="UP001152759">
    <property type="component" value="Chromosome 2"/>
</dbReference>
<dbReference type="SMART" id="SM00343">
    <property type="entry name" value="ZnF_C2HC"/>
    <property type="match status" value="2"/>
</dbReference>
<sequence length="772" mass="89880">MSKKEDDNAESLLNLSSQELNEEKERLGKKLDGMEMKMKEWNEHVNKSPPPATAKKKDEYEQFLHEMKVVETARIEIEKELNRRKQATESDEEKWKAEEEKVEATLKEHLDTLDIIRNMIYDLDSDSGNKEIKIGRKTYSKGNDTRKNLMNTLAYKKEQIKLAKAELDRIRKKTETKGHEEQISKILGTEETEMEVEIINELKRRRKEALDTSMEDMDDDDLVFLRKSQGLKRVRTATSKGAGIGKESVSRGSSPTVKQAYRSRCNSLPTRNSGLKKRGEKETDGTTTETQKNMELKDLLNALLTQIKEQMTTMKKIKEDNEKNHQKLREENAKTMETFLQQLKELKENPKNLTEIGKLEKELRDSKEELKKMKTENEKLTKTTKEMKEELKKLKDNLDKNGKSQKEENKKTQEKLDKIGKTMITEKTVEKVLKETKSKLEMKETRNKGEKQFKENIINRNDNMTKVKATLEGKTGEETKKKVNSVLEKYPESTITAKTFLQAVILNGPTEEIRKVEEELKQEEMKIQPVRPTGTVFRINYVDEDISTERIPYHIYIKNMKGIAGWTEERVRESITVFADRKRTWTRNEREDVTRWILIRATNGLGRFLTTKSKIFIGFSNCPIFPTAVVTPCGKCGSVYHSTKSCEEKEMCWSCGSTEHKNKDCKDRKMKNCEREGKKETNHHMFDEGKCIIYRKAMERARRLAGMFEKPEEELSTSKEGNRHFQELAISYVHHCLVPFALYLLTFLVMCEKDVGERINGYLNIINDRSKL</sequence>
<gene>
    <name evidence="5" type="ORF">BEMITA_LOCUS4057</name>
</gene>
<evidence type="ECO:0000313" key="6">
    <source>
        <dbReference type="Proteomes" id="UP001152759"/>
    </source>
</evidence>
<evidence type="ECO:0000256" key="3">
    <source>
        <dbReference type="SAM" id="MobiDB-lite"/>
    </source>
</evidence>
<feature type="region of interest" description="Disordered" evidence="3">
    <location>
        <begin position="394"/>
        <end position="414"/>
    </location>
</feature>
<keyword evidence="2" id="KW-0175">Coiled coil</keyword>
<feature type="region of interest" description="Disordered" evidence="3">
    <location>
        <begin position="1"/>
        <end position="30"/>
    </location>
</feature>
<name>A0A9P0A743_BEMTA</name>
<keyword evidence="1" id="KW-0863">Zinc-finger</keyword>
<evidence type="ECO:0000313" key="5">
    <source>
        <dbReference type="EMBL" id="CAH0384762.1"/>
    </source>
</evidence>
<feature type="compositionally biased region" description="Low complexity" evidence="3">
    <location>
        <begin position="10"/>
        <end position="19"/>
    </location>
</feature>
<organism evidence="5 6">
    <name type="scientific">Bemisia tabaci</name>
    <name type="common">Sweetpotato whitefly</name>
    <name type="synonym">Aleurodes tabaci</name>
    <dbReference type="NCBI Taxonomy" id="7038"/>
    <lineage>
        <taxon>Eukaryota</taxon>
        <taxon>Metazoa</taxon>
        <taxon>Ecdysozoa</taxon>
        <taxon>Arthropoda</taxon>
        <taxon>Hexapoda</taxon>
        <taxon>Insecta</taxon>
        <taxon>Pterygota</taxon>
        <taxon>Neoptera</taxon>
        <taxon>Paraneoptera</taxon>
        <taxon>Hemiptera</taxon>
        <taxon>Sternorrhyncha</taxon>
        <taxon>Aleyrodoidea</taxon>
        <taxon>Aleyrodidae</taxon>
        <taxon>Aleyrodinae</taxon>
        <taxon>Bemisia</taxon>
    </lineage>
</organism>
<feature type="compositionally biased region" description="Polar residues" evidence="3">
    <location>
        <begin position="264"/>
        <end position="273"/>
    </location>
</feature>
<dbReference type="Gene3D" id="4.10.60.10">
    <property type="entry name" value="Zinc finger, CCHC-type"/>
    <property type="match status" value="1"/>
</dbReference>
<reference evidence="5" key="1">
    <citation type="submission" date="2021-12" db="EMBL/GenBank/DDBJ databases">
        <authorList>
            <person name="King R."/>
        </authorList>
    </citation>
    <scope>NUCLEOTIDE SEQUENCE</scope>
</reference>
<dbReference type="AlphaFoldDB" id="A0A9P0A743"/>
<dbReference type="GO" id="GO:0008270">
    <property type="term" value="F:zinc ion binding"/>
    <property type="evidence" value="ECO:0007669"/>
    <property type="project" value="UniProtKB-KW"/>
</dbReference>
<proteinExistence type="predicted"/>
<keyword evidence="6" id="KW-1185">Reference proteome</keyword>
<evidence type="ECO:0000259" key="4">
    <source>
        <dbReference type="PROSITE" id="PS50158"/>
    </source>
</evidence>
<dbReference type="EMBL" id="OU963863">
    <property type="protein sequence ID" value="CAH0384762.1"/>
    <property type="molecule type" value="Genomic_DNA"/>
</dbReference>
<dbReference type="GO" id="GO:0003676">
    <property type="term" value="F:nucleic acid binding"/>
    <property type="evidence" value="ECO:0007669"/>
    <property type="project" value="InterPro"/>
</dbReference>
<feature type="domain" description="CCHC-type" evidence="4">
    <location>
        <begin position="652"/>
        <end position="667"/>
    </location>
</feature>
<dbReference type="InterPro" id="IPR001878">
    <property type="entry name" value="Znf_CCHC"/>
</dbReference>
<keyword evidence="1" id="KW-0862">Zinc</keyword>
<dbReference type="PROSITE" id="PS50158">
    <property type="entry name" value="ZF_CCHC"/>
    <property type="match status" value="1"/>
</dbReference>
<evidence type="ECO:0000256" key="2">
    <source>
        <dbReference type="SAM" id="Coils"/>
    </source>
</evidence>
<feature type="region of interest" description="Disordered" evidence="3">
    <location>
        <begin position="236"/>
        <end position="292"/>
    </location>
</feature>
<feature type="coiled-coil region" evidence="2">
    <location>
        <begin position="70"/>
        <end position="98"/>
    </location>
</feature>